<sequence length="79" mass="9517">MNKRSENCPENEKKKYIYYKGKIISKEDILRQKRNSIKSRQNSLLKKNQNTYKFTKNLCRTKRKERFGMKNLKSALKSA</sequence>
<evidence type="ECO:0000313" key="2">
    <source>
        <dbReference type="Proteomes" id="UP000235619"/>
    </source>
</evidence>
<organism evidence="1 2">
    <name type="scientific">Thermodesulfobacterium geofontis</name>
    <dbReference type="NCBI Taxonomy" id="1295609"/>
    <lineage>
        <taxon>Bacteria</taxon>
        <taxon>Pseudomonadati</taxon>
        <taxon>Thermodesulfobacteriota</taxon>
        <taxon>Thermodesulfobacteria</taxon>
        <taxon>Thermodesulfobacteriales</taxon>
        <taxon>Thermodesulfobacteriaceae</taxon>
        <taxon>Thermodesulfobacterium</taxon>
    </lineage>
</organism>
<gene>
    <name evidence="1" type="ORF">C0169_05080</name>
</gene>
<reference evidence="1 2" key="1">
    <citation type="submission" date="2018-01" db="EMBL/GenBank/DDBJ databases">
        <title>Metagenomic assembled genomes from two thermal pools in the Uzon Caldera, Kamchatka, Russia.</title>
        <authorList>
            <person name="Wilkins L."/>
            <person name="Ettinger C."/>
        </authorList>
    </citation>
    <scope>NUCLEOTIDE SEQUENCE [LARGE SCALE GENOMIC DNA]</scope>
    <source>
        <strain evidence="1">ARK-04</strain>
    </source>
</reference>
<dbReference type="Proteomes" id="UP000235619">
    <property type="component" value="Unassembled WGS sequence"/>
</dbReference>
<accession>A0A2N7QBN5</accession>
<evidence type="ECO:0000313" key="1">
    <source>
        <dbReference type="EMBL" id="PMP95818.1"/>
    </source>
</evidence>
<name>A0A2N7QBN5_9BACT</name>
<dbReference type="AlphaFoldDB" id="A0A2N7QBN5"/>
<comment type="caution">
    <text evidence="1">The sequence shown here is derived from an EMBL/GenBank/DDBJ whole genome shotgun (WGS) entry which is preliminary data.</text>
</comment>
<proteinExistence type="predicted"/>
<dbReference type="EMBL" id="PNJD01000310">
    <property type="protein sequence ID" value="PMP95818.1"/>
    <property type="molecule type" value="Genomic_DNA"/>
</dbReference>
<protein>
    <submittedName>
        <fullName evidence="1">Uncharacterized protein</fullName>
    </submittedName>
</protein>